<proteinExistence type="predicted"/>
<dbReference type="InterPro" id="IPR012349">
    <property type="entry name" value="Split_barrel_FMN-bd"/>
</dbReference>
<sequence>MDADEHRHQQAGEPHQPHDPLDDPHRVSTLGRLLEVYPGTPAPNSLAKESRTITASHARIISAAPFVVVATIGDGGLDQSPRGDAPGFVVVRDERTVVIPDRRGNHRLDTLRNVVADPRVGLIFLVPGLGEELRVRGTAIVSTDPQELARHEVRGIAPASVLVVTVERVYFQCARAVRRSRLWDDDARVDPKSLPTAGTMTRDAGGFDSDEEAAAYDAALAERQDATLY</sequence>
<protein>
    <submittedName>
        <fullName evidence="3">Pyridoxamine 5'-phosphate oxidase family protein</fullName>
    </submittedName>
</protein>
<dbReference type="RefSeq" id="WP_344944029.1">
    <property type="nucleotide sequence ID" value="NZ_BAABDC010000002.1"/>
</dbReference>
<dbReference type="SUPFAM" id="SSF50475">
    <property type="entry name" value="FMN-binding split barrel"/>
    <property type="match status" value="1"/>
</dbReference>
<dbReference type="InterPro" id="IPR011576">
    <property type="entry name" value="Pyridox_Oxase_N"/>
</dbReference>
<accession>A0ABP7D734</accession>
<comment type="caution">
    <text evidence="3">The sequence shown here is derived from an EMBL/GenBank/DDBJ whole genome shotgun (WGS) entry which is preliminary data.</text>
</comment>
<name>A0ABP7D734_9MICO</name>
<evidence type="ECO:0000313" key="3">
    <source>
        <dbReference type="EMBL" id="GAA3700212.1"/>
    </source>
</evidence>
<feature type="region of interest" description="Disordered" evidence="1">
    <location>
        <begin position="1"/>
        <end position="26"/>
    </location>
</feature>
<dbReference type="Pfam" id="PF01243">
    <property type="entry name" value="PNPOx_N"/>
    <property type="match status" value="1"/>
</dbReference>
<dbReference type="InterPro" id="IPR024029">
    <property type="entry name" value="Pyridox_Oxase_FMN-dep"/>
</dbReference>
<dbReference type="EMBL" id="BAABDC010000002">
    <property type="protein sequence ID" value="GAA3700212.1"/>
    <property type="molecule type" value="Genomic_DNA"/>
</dbReference>
<gene>
    <name evidence="3" type="ORF">GCM10022399_15820</name>
</gene>
<dbReference type="PANTHER" id="PTHR42815:SF2">
    <property type="entry name" value="FAD-BINDING, PUTATIVE (AFU_ORTHOLOGUE AFUA_6G07600)-RELATED"/>
    <property type="match status" value="1"/>
</dbReference>
<evidence type="ECO:0000256" key="1">
    <source>
        <dbReference type="SAM" id="MobiDB-lite"/>
    </source>
</evidence>
<evidence type="ECO:0000259" key="2">
    <source>
        <dbReference type="Pfam" id="PF01243"/>
    </source>
</evidence>
<dbReference type="Gene3D" id="2.30.110.10">
    <property type="entry name" value="Electron Transport, Fmn-binding Protein, Chain A"/>
    <property type="match status" value="1"/>
</dbReference>
<keyword evidence="4" id="KW-1185">Reference proteome</keyword>
<feature type="domain" description="Pyridoxamine 5'-phosphate oxidase N-terminal" evidence="2">
    <location>
        <begin position="54"/>
        <end position="173"/>
    </location>
</feature>
<reference evidence="4" key="1">
    <citation type="journal article" date="2019" name="Int. J. Syst. Evol. Microbiol.">
        <title>The Global Catalogue of Microorganisms (GCM) 10K type strain sequencing project: providing services to taxonomists for standard genome sequencing and annotation.</title>
        <authorList>
            <consortium name="The Broad Institute Genomics Platform"/>
            <consortium name="The Broad Institute Genome Sequencing Center for Infectious Disease"/>
            <person name="Wu L."/>
            <person name="Ma J."/>
        </authorList>
    </citation>
    <scope>NUCLEOTIDE SEQUENCE [LARGE SCALE GENOMIC DNA]</scope>
    <source>
        <strain evidence="4">JCM 17125</strain>
    </source>
</reference>
<evidence type="ECO:0000313" key="4">
    <source>
        <dbReference type="Proteomes" id="UP001501468"/>
    </source>
</evidence>
<dbReference type="Proteomes" id="UP001501468">
    <property type="component" value="Unassembled WGS sequence"/>
</dbReference>
<dbReference type="NCBIfam" id="TIGR04025">
    <property type="entry name" value="PPOX_FMN_DR2398"/>
    <property type="match status" value="1"/>
</dbReference>
<organism evidence="3 4">
    <name type="scientific">Terrabacter ginsenosidimutans</name>
    <dbReference type="NCBI Taxonomy" id="490575"/>
    <lineage>
        <taxon>Bacteria</taxon>
        <taxon>Bacillati</taxon>
        <taxon>Actinomycetota</taxon>
        <taxon>Actinomycetes</taxon>
        <taxon>Micrococcales</taxon>
        <taxon>Intrasporangiaceae</taxon>
        <taxon>Terrabacter</taxon>
    </lineage>
</organism>
<dbReference type="PANTHER" id="PTHR42815">
    <property type="entry name" value="FAD-BINDING, PUTATIVE (AFU_ORTHOLOGUE AFUA_6G07600)-RELATED"/>
    <property type="match status" value="1"/>
</dbReference>